<dbReference type="InterPro" id="IPR051886">
    <property type="entry name" value="Seed_Dev/Stress_Resp_Reg"/>
</dbReference>
<dbReference type="AlphaFoldDB" id="A0A5N6P2Y2"/>
<dbReference type="InterPro" id="IPR025422">
    <property type="entry name" value="TGA_domain"/>
</dbReference>
<dbReference type="GO" id="GO:0006351">
    <property type="term" value="P:DNA-templated transcription"/>
    <property type="evidence" value="ECO:0007669"/>
    <property type="project" value="InterPro"/>
</dbReference>
<dbReference type="Pfam" id="PF14144">
    <property type="entry name" value="DOG1"/>
    <property type="match status" value="1"/>
</dbReference>
<comment type="caution">
    <text evidence="2">The sequence shown here is derived from an EMBL/GenBank/DDBJ whole genome shotgun (WGS) entry which is preliminary data.</text>
</comment>
<gene>
    <name evidence="2" type="ORF">E3N88_13885</name>
</gene>
<dbReference type="OrthoDB" id="542841at2759"/>
<dbReference type="GO" id="GO:0043565">
    <property type="term" value="F:sequence-specific DNA binding"/>
    <property type="evidence" value="ECO:0007669"/>
    <property type="project" value="InterPro"/>
</dbReference>
<evidence type="ECO:0000313" key="3">
    <source>
        <dbReference type="Proteomes" id="UP000326396"/>
    </source>
</evidence>
<reference evidence="2 3" key="1">
    <citation type="submission" date="2019-05" db="EMBL/GenBank/DDBJ databases">
        <title>Mikania micrantha, genome provides insights into the molecular mechanism of rapid growth.</title>
        <authorList>
            <person name="Liu B."/>
        </authorList>
    </citation>
    <scope>NUCLEOTIDE SEQUENCE [LARGE SCALE GENOMIC DNA]</scope>
    <source>
        <strain evidence="2">NLD-2019</strain>
        <tissue evidence="2">Leaf</tissue>
    </source>
</reference>
<evidence type="ECO:0000313" key="2">
    <source>
        <dbReference type="EMBL" id="KAD5802525.1"/>
    </source>
</evidence>
<dbReference type="EMBL" id="SZYD01000007">
    <property type="protein sequence ID" value="KAD5802525.1"/>
    <property type="molecule type" value="Genomic_DNA"/>
</dbReference>
<evidence type="ECO:0000259" key="1">
    <source>
        <dbReference type="PROSITE" id="PS51806"/>
    </source>
</evidence>
<keyword evidence="3" id="KW-1185">Reference proteome</keyword>
<dbReference type="PANTHER" id="PTHR46354:SF4">
    <property type="entry name" value="PROTEIN DOG1-LIKE 3"/>
    <property type="match status" value="1"/>
</dbReference>
<name>A0A5N6P2Y2_9ASTR</name>
<proteinExistence type="predicted"/>
<accession>A0A5N6P2Y2</accession>
<feature type="domain" description="DOG1" evidence="1">
    <location>
        <begin position="9"/>
        <end position="258"/>
    </location>
</feature>
<organism evidence="2 3">
    <name type="scientific">Mikania micrantha</name>
    <name type="common">bitter vine</name>
    <dbReference type="NCBI Taxonomy" id="192012"/>
    <lineage>
        <taxon>Eukaryota</taxon>
        <taxon>Viridiplantae</taxon>
        <taxon>Streptophyta</taxon>
        <taxon>Embryophyta</taxon>
        <taxon>Tracheophyta</taxon>
        <taxon>Spermatophyta</taxon>
        <taxon>Magnoliopsida</taxon>
        <taxon>eudicotyledons</taxon>
        <taxon>Gunneridae</taxon>
        <taxon>Pentapetalae</taxon>
        <taxon>asterids</taxon>
        <taxon>campanulids</taxon>
        <taxon>Asterales</taxon>
        <taxon>Asteraceae</taxon>
        <taxon>Asteroideae</taxon>
        <taxon>Heliantheae alliance</taxon>
        <taxon>Eupatorieae</taxon>
        <taxon>Mikania</taxon>
    </lineage>
</organism>
<dbReference type="Proteomes" id="UP000326396">
    <property type="component" value="Linkage Group LG15"/>
</dbReference>
<dbReference type="PROSITE" id="PS51806">
    <property type="entry name" value="DOG1"/>
    <property type="match status" value="1"/>
</dbReference>
<protein>
    <recommendedName>
        <fullName evidence="1">DOG1 domain-containing protein</fullName>
    </recommendedName>
</protein>
<dbReference type="PANTHER" id="PTHR46354">
    <property type="entry name" value="DOG1 DOMAIN-CONTAINING PROTEIN"/>
    <property type="match status" value="1"/>
</dbReference>
<sequence>MTEPQNTQTQIFNRLFDCWLDQLNTILKQLVLAANNHEPNDNKDDSSLRLLIAQSVEHYEDYNRVKSDAAKGDIISLFPPTWLTSLEDAFMWIAGWRPTTVIHLLYSKSGIQLEARLTGLTPMFSEGDLGDLSLSQINLVDDLQKKTIREERKISERMATVQESAADRNMVKLSNVMSEMIREENEDGVRDCDQQVESTLDTKTDALEEVIHMADCLRMETLKAVIEILTPIQGVYFLIAAAELRLRLHDWGLKKDAEEIVD</sequence>